<accession>A0A6L6G9V2</accession>
<feature type="transmembrane region" description="Helical" evidence="8">
    <location>
        <begin position="525"/>
        <end position="547"/>
    </location>
</feature>
<reference evidence="9 10" key="1">
    <citation type="submission" date="2019-11" db="EMBL/GenBank/DDBJ databases">
        <title>Streptococcus uberis isolated from clinical mastitis cases on a southeastern Queensland dairy.</title>
        <authorList>
            <person name="Workentine M.L."/>
            <person name="Price R."/>
            <person name="Olchowy T."/>
        </authorList>
    </citation>
    <scope>NUCLEOTIDE SEQUENCE [LARGE SCALE GENOMIC DNA]</scope>
    <source>
        <strain evidence="9 10">OLC4459-A17</strain>
    </source>
</reference>
<gene>
    <name evidence="9" type="ORF">GKS16_06465</name>
</gene>
<dbReference type="CDD" id="cd13619">
    <property type="entry name" value="PBP2_GlnP"/>
    <property type="match status" value="1"/>
</dbReference>
<feature type="transmembrane region" description="Helical" evidence="8">
    <location>
        <begin position="559"/>
        <end position="580"/>
    </location>
</feature>
<evidence type="ECO:0000256" key="4">
    <source>
        <dbReference type="ARBA" id="ARBA00022692"/>
    </source>
</evidence>
<dbReference type="Pfam" id="PF00497">
    <property type="entry name" value="SBP_bac_3"/>
    <property type="match status" value="2"/>
</dbReference>
<dbReference type="Pfam" id="PF00528">
    <property type="entry name" value="BPD_transp_1"/>
    <property type="match status" value="1"/>
</dbReference>
<dbReference type="CDD" id="cd06261">
    <property type="entry name" value="TM_PBP2"/>
    <property type="match status" value="1"/>
</dbReference>
<dbReference type="Gene3D" id="3.40.190.10">
    <property type="entry name" value="Periplasmic binding protein-like II"/>
    <property type="match status" value="4"/>
</dbReference>
<keyword evidence="5" id="KW-0732">Signal</keyword>
<name>A0A6L6G9V2_STRUB</name>
<dbReference type="InterPro" id="IPR000515">
    <property type="entry name" value="MetI-like"/>
</dbReference>
<keyword evidence="7 8" id="KW-0472">Membrane</keyword>
<evidence type="ECO:0000256" key="6">
    <source>
        <dbReference type="ARBA" id="ARBA00022989"/>
    </source>
</evidence>
<dbReference type="SUPFAM" id="SSF53850">
    <property type="entry name" value="Periplasmic binding protein-like II"/>
    <property type="match status" value="2"/>
</dbReference>
<dbReference type="Gene3D" id="1.10.3720.10">
    <property type="entry name" value="MetI-like"/>
    <property type="match status" value="1"/>
</dbReference>
<dbReference type="Proteomes" id="UP000483839">
    <property type="component" value="Unassembled WGS sequence"/>
</dbReference>
<organism evidence="9 10">
    <name type="scientific">Streptococcus uberis</name>
    <dbReference type="NCBI Taxonomy" id="1349"/>
    <lineage>
        <taxon>Bacteria</taxon>
        <taxon>Bacillati</taxon>
        <taxon>Bacillota</taxon>
        <taxon>Bacilli</taxon>
        <taxon>Lactobacillales</taxon>
        <taxon>Streptococcaceae</taxon>
        <taxon>Streptococcus</taxon>
    </lineage>
</organism>
<dbReference type="RefSeq" id="WP_154617586.1">
    <property type="nucleotide sequence ID" value="NZ_JADFAY010000014.1"/>
</dbReference>
<keyword evidence="2 8" id="KW-0813">Transport</keyword>
<proteinExistence type="inferred from homology"/>
<dbReference type="InterPro" id="IPR001638">
    <property type="entry name" value="Solute-binding_3/MltF_N"/>
</dbReference>
<dbReference type="NCBIfam" id="TIGR01726">
    <property type="entry name" value="HEQRo_perm_3TM"/>
    <property type="match status" value="1"/>
</dbReference>
<dbReference type="GO" id="GO:0043190">
    <property type="term" value="C:ATP-binding cassette (ABC) transporter complex"/>
    <property type="evidence" value="ECO:0007669"/>
    <property type="project" value="InterPro"/>
</dbReference>
<evidence type="ECO:0000313" key="10">
    <source>
        <dbReference type="Proteomes" id="UP000483839"/>
    </source>
</evidence>
<dbReference type="PANTHER" id="PTHR35936">
    <property type="entry name" value="MEMBRANE-BOUND LYTIC MUREIN TRANSGLYCOSYLASE F"/>
    <property type="match status" value="1"/>
</dbReference>
<sequence>MKKILKVSLLAMLAPLFFMGSIVSAETITIVSDTAYAPFEYKDSDQVYKGIDVDIINEVAKRQNWDFKMTFPGFDAAVNAVQSGQANALMAGTTITEDRQKVFHFSDPYYDTKIVIATQKAKPIKSYKALKGKTVGVKNGTAAQSFLDKHKEKYGYSVKTFDTGDLMYSSLSSGSIDAVMDDEPVIQFAIKQNQDVAINMEGEAIGSFGFAVKKGSGYDALVDDFNKALKEMKADGTYQDIMAKWLGNDVKADSLASTGDASKKATPVKEKYKIVADSSFAPFEFQNDKGEYVGIDMELIKAIAKQQGFTIEIANPGFDAALNAVQSGQADAAIAGMSITDQRKEIFDFSDSYYTSKILLGVKSGSKISTYKDLKGKTVGAKKGTASYDFLDNNKDKYNYSLKAFDEASSMYDSLNSGSIVALMDDEAILKYAIQQGRQFETPIKGEPSGEYGFAVKKGSNPELIEMFNNGLAALKKSGEYKKILNHYLASDKAEKEVKKADESNIAGLISNNYKQLLAGLGTTLSLTLISFAIAMIIGIIFGMMAVSPSKGMRIASSIFVDVVRGIPLMIVAAFIFWGVPNLIESMTGHQSPINDFLAATIALSLNGGAYIAEIVRGGIEAIPAGQMEASRSLGIPYRVTMKKIILPQAVKVMLPNFINQFVISLKDTTIVSAIGLVELFQTGKIIIARNYQSFRMYAILAIIYLIMITLLTRLAKRLEKRLN</sequence>
<evidence type="ECO:0000256" key="1">
    <source>
        <dbReference type="ARBA" id="ARBA00004651"/>
    </source>
</evidence>
<evidence type="ECO:0000256" key="7">
    <source>
        <dbReference type="ARBA" id="ARBA00023136"/>
    </source>
</evidence>
<dbReference type="EMBL" id="WLXI01000047">
    <property type="protein sequence ID" value="MTD01910.1"/>
    <property type="molecule type" value="Genomic_DNA"/>
</dbReference>
<evidence type="ECO:0000256" key="8">
    <source>
        <dbReference type="RuleBase" id="RU363032"/>
    </source>
</evidence>
<dbReference type="SUPFAM" id="SSF161098">
    <property type="entry name" value="MetI-like"/>
    <property type="match status" value="1"/>
</dbReference>
<comment type="caution">
    <text evidence="9">The sequence shown here is derived from an EMBL/GenBank/DDBJ whole genome shotgun (WGS) entry which is preliminary data.</text>
</comment>
<dbReference type="SMART" id="SM00079">
    <property type="entry name" value="PBPe"/>
    <property type="match status" value="1"/>
</dbReference>
<dbReference type="PANTHER" id="PTHR35936:SF38">
    <property type="entry name" value="GLUTAMINE-BINDING PERIPLASMIC PROTEIN"/>
    <property type="match status" value="1"/>
</dbReference>
<dbReference type="InterPro" id="IPR010065">
    <property type="entry name" value="AA_ABC_transptr_permease_3TM"/>
</dbReference>
<protein>
    <submittedName>
        <fullName evidence="9">ABC transporter permease subunit</fullName>
    </submittedName>
</protein>
<dbReference type="SMART" id="SM00062">
    <property type="entry name" value="PBPb"/>
    <property type="match status" value="2"/>
</dbReference>
<keyword evidence="6 8" id="KW-1133">Transmembrane helix</keyword>
<comment type="subcellular location">
    <subcellularLocation>
        <location evidence="1 8">Cell membrane</location>
        <topology evidence="1 8">Multi-pass membrane protein</topology>
    </subcellularLocation>
</comment>
<evidence type="ECO:0000256" key="2">
    <source>
        <dbReference type="ARBA" id="ARBA00022448"/>
    </source>
</evidence>
<feature type="transmembrane region" description="Helical" evidence="8">
    <location>
        <begin position="697"/>
        <end position="716"/>
    </location>
</feature>
<evidence type="ECO:0000256" key="5">
    <source>
        <dbReference type="ARBA" id="ARBA00022729"/>
    </source>
</evidence>
<keyword evidence="3" id="KW-1003">Cell membrane</keyword>
<evidence type="ECO:0000313" key="9">
    <source>
        <dbReference type="EMBL" id="MTD01910.1"/>
    </source>
</evidence>
<dbReference type="AlphaFoldDB" id="A0A6L6G9V2"/>
<dbReference type="InterPro" id="IPR035906">
    <property type="entry name" value="MetI-like_sf"/>
</dbReference>
<evidence type="ECO:0000256" key="3">
    <source>
        <dbReference type="ARBA" id="ARBA00022475"/>
    </source>
</evidence>
<dbReference type="GO" id="GO:0015276">
    <property type="term" value="F:ligand-gated monoatomic ion channel activity"/>
    <property type="evidence" value="ECO:0007669"/>
    <property type="project" value="InterPro"/>
</dbReference>
<dbReference type="InterPro" id="IPR001320">
    <property type="entry name" value="Iontro_rcpt_C"/>
</dbReference>
<keyword evidence="4 8" id="KW-0812">Transmembrane</keyword>
<dbReference type="PROSITE" id="PS50928">
    <property type="entry name" value="ABC_TM1"/>
    <property type="match status" value="1"/>
</dbReference>
<comment type="similarity">
    <text evidence="8">Belongs to the binding-protein-dependent transport system permease family.</text>
</comment>